<evidence type="ECO:0000259" key="3">
    <source>
        <dbReference type="Pfam" id="PF22879"/>
    </source>
</evidence>
<dbReference type="AlphaFoldDB" id="A0A7Y2R8V9"/>
<dbReference type="InterPro" id="IPR055101">
    <property type="entry name" value="AIPR_N"/>
</dbReference>
<organism evidence="4 5">
    <name type="scientific">Rhizobium laguerreae</name>
    <dbReference type="NCBI Taxonomy" id="1076926"/>
    <lineage>
        <taxon>Bacteria</taxon>
        <taxon>Pseudomonadati</taxon>
        <taxon>Pseudomonadota</taxon>
        <taxon>Alphaproteobacteria</taxon>
        <taxon>Hyphomicrobiales</taxon>
        <taxon>Rhizobiaceae</taxon>
        <taxon>Rhizobium/Agrobacterium group</taxon>
        <taxon>Rhizobium</taxon>
    </lineage>
</organism>
<evidence type="ECO:0000313" key="4">
    <source>
        <dbReference type="EMBL" id="NNH66341.1"/>
    </source>
</evidence>
<dbReference type="Pfam" id="PF22879">
    <property type="entry name" value="AIPR_N"/>
    <property type="match status" value="1"/>
</dbReference>
<dbReference type="InterPro" id="IPR018891">
    <property type="entry name" value="AIPR_C"/>
</dbReference>
<protein>
    <submittedName>
        <fullName evidence="4">AIPR family protein</fullName>
    </submittedName>
</protein>
<dbReference type="EMBL" id="JABEQY010000024">
    <property type="protein sequence ID" value="NNH66341.1"/>
    <property type="molecule type" value="Genomic_DNA"/>
</dbReference>
<dbReference type="Pfam" id="PF10592">
    <property type="entry name" value="AIPR"/>
    <property type="match status" value="1"/>
</dbReference>
<gene>
    <name evidence="4" type="ORF">HLI17_24185</name>
</gene>
<evidence type="ECO:0000313" key="5">
    <source>
        <dbReference type="Proteomes" id="UP000530654"/>
    </source>
</evidence>
<proteinExistence type="predicted"/>
<feature type="region of interest" description="Disordered" evidence="1">
    <location>
        <begin position="595"/>
        <end position="614"/>
    </location>
</feature>
<dbReference type="RefSeq" id="WP_170281987.1">
    <property type="nucleotide sequence ID" value="NZ_JABEQY010000024.1"/>
</dbReference>
<feature type="domain" description="Abortive phage infection protein C-terminal" evidence="2">
    <location>
        <begin position="240"/>
        <end position="564"/>
    </location>
</feature>
<dbReference type="Proteomes" id="UP000530654">
    <property type="component" value="Unassembled WGS sequence"/>
</dbReference>
<reference evidence="4 5" key="1">
    <citation type="submission" date="2020-04" db="EMBL/GenBank/DDBJ databases">
        <title>Rhizobium bacterial biofertilizers improve the content of phenolic compounds of Lactuca sativa L. under non-saline and saline-stress conditions.</title>
        <authorList>
            <person name="Ayuso-Calles M."/>
            <person name="Garcia-Estevez I."/>
            <person name="Jimenez-Gomez A."/>
            <person name="Flores-Felix J.D."/>
            <person name="Escribano-Bailon M."/>
            <person name="Rivas R."/>
        </authorList>
    </citation>
    <scope>NUCLEOTIDE SEQUENCE [LARGE SCALE GENOMIC DNA]</scope>
    <source>
        <strain evidence="4 5">GPTR02</strain>
    </source>
</reference>
<comment type="caution">
    <text evidence="4">The sequence shown here is derived from an EMBL/GenBank/DDBJ whole genome shotgun (WGS) entry which is preliminary data.</text>
</comment>
<evidence type="ECO:0000256" key="1">
    <source>
        <dbReference type="SAM" id="MobiDB-lite"/>
    </source>
</evidence>
<name>A0A7Y2R8V9_9HYPH</name>
<feature type="domain" description="Abortive infection phage resistance protein N-terminal" evidence="3">
    <location>
        <begin position="30"/>
        <end position="178"/>
    </location>
</feature>
<feature type="compositionally biased region" description="Basic and acidic residues" evidence="1">
    <location>
        <begin position="603"/>
        <end position="614"/>
    </location>
</feature>
<sequence length="692" mass="77420">MSELQTALDELRDDVMLEAEAGGVFQQEAFFQLYAEAASDSGDAIDLEHTHCHRDGGSKPYRVDGYAFDQDRGILYLAVCDFRNGTELETLNAAQIDTSIRRVINFFENSLRSEFVNALEDSSSAFTVAYPIFSNRASIKRLRIVLFSNARLVARRAPQLAEEAAGIPVVFSVIDLARYTEIQGASSTPVAIEIDVATIAGGPIPCLRASSSSEEHESYLLAVPGNVLAGIYGLYGARLLEQNVRTYLQAKTKVNRGILTTIKDSPQMFFAFNNGLTATASAVRLVKLEDGQPAIAAISNLQIVNGGQTTASILYAKDVSGSPLERVHVPLKLSVVPETAIEQIVPKISRFANTQNRISEADFFSSHPFHLQMERFSRRIAAPPQAGALSGTKWFYERARGQYRDGMAYKSQSEKRKYQLEFPKEKVIEKTDLAKYVVTFDCRPDIVSKHAQKCFMYFADQTSKQWKTSQSSLNENWYRNACSMALLFNWTDKMVARSDWYASDRAYKSQTVTYTLAWLTNHIIADGKTGLDFNQIWKLQDVPSELQKIIEILAQQIARAIRETPENLMNVGEYCKTQACWEQISKRSFDLPEVPDHLTINPDDSKSEEKSARSTARLDSEIDLDIFLLSLVSKADLVRRTADRRGLLSPKSSNALEKLHRGITSLTRPERNAIRLLVKRLAEEGAPVEMIG</sequence>
<accession>A0A7Y2R8V9</accession>
<evidence type="ECO:0000259" key="2">
    <source>
        <dbReference type="Pfam" id="PF10592"/>
    </source>
</evidence>